<dbReference type="PROSITE" id="PS50850">
    <property type="entry name" value="MFS"/>
    <property type="match status" value="1"/>
</dbReference>
<dbReference type="eggNOG" id="KOG0254">
    <property type="taxonomic scope" value="Eukaryota"/>
</dbReference>
<evidence type="ECO:0000313" key="11">
    <source>
        <dbReference type="Proteomes" id="UP000002320"/>
    </source>
</evidence>
<comment type="subcellular location">
    <subcellularLocation>
        <location evidence="1">Membrane</location>
        <topology evidence="1">Multi-pass membrane protein</topology>
    </subcellularLocation>
</comment>
<dbReference type="InterPro" id="IPR050549">
    <property type="entry name" value="MFS_Trehalose_Transporter"/>
</dbReference>
<feature type="transmembrane region" description="Helical" evidence="7">
    <location>
        <begin position="480"/>
        <end position="503"/>
    </location>
</feature>
<dbReference type="InterPro" id="IPR005828">
    <property type="entry name" value="MFS_sugar_transport-like"/>
</dbReference>
<dbReference type="Pfam" id="PF00083">
    <property type="entry name" value="Sugar_tr"/>
    <property type="match status" value="2"/>
</dbReference>
<feature type="region of interest" description="Disordered" evidence="6">
    <location>
        <begin position="615"/>
        <end position="636"/>
    </location>
</feature>
<evidence type="ECO:0000256" key="4">
    <source>
        <dbReference type="ARBA" id="ARBA00023136"/>
    </source>
</evidence>
<keyword evidence="11" id="KW-1185">Reference proteome</keyword>
<evidence type="ECO:0000313" key="9">
    <source>
        <dbReference type="EMBL" id="EDS31435.1"/>
    </source>
</evidence>
<dbReference type="EnsemblMetazoa" id="CPIJ019820-RA">
    <property type="protein sequence ID" value="CPIJ019820-PA"/>
    <property type="gene ID" value="CPIJ019820"/>
</dbReference>
<name>B0XK84_CULQU</name>
<feature type="transmembrane region" description="Helical" evidence="7">
    <location>
        <begin position="243"/>
        <end position="263"/>
    </location>
</feature>
<evidence type="ECO:0000259" key="8">
    <source>
        <dbReference type="PROSITE" id="PS50850"/>
    </source>
</evidence>
<dbReference type="PANTHER" id="PTHR48021">
    <property type="match status" value="1"/>
</dbReference>
<dbReference type="SUPFAM" id="SSF103473">
    <property type="entry name" value="MFS general substrate transporter"/>
    <property type="match status" value="2"/>
</dbReference>
<protein>
    <submittedName>
        <fullName evidence="9 10">Sugar transporter</fullName>
    </submittedName>
</protein>
<sequence length="636" mass="71225">MLLTRLDQIDRLTVSITITIIITITGHYREQLLPVSSTNSSLSTFPLSPFLHRENSEHNKDDAFREIIASCRSLSKYETNTRSALPQIFSAIIAAAFHIVIGISLAYSAILIPQLEDPSSDIVVTKSQSSWIASIIVIMVPIGSLFAGVLMEFLGRLNTIKLAAVPCIIGWIAIAMADSFFWIMVGRVLTGFACAIGTSPAIVYITEVSRPDMRGSLISSGPTIASLGMVIAYAKGAYLNWRLVAWINIVYTLVPVILIQLFVPESPVWLVSKGRIEDAAKSLRFLYKKYPQPEHTDQTLSEMHLSALIKERENKIREAEKSVDANKSKLRGFLKPTGYKPMIILFWFFLIQQFSGIYITLFFAVTFIQDDQTLSEMHLSALIKERENKIREAEKSVDANKSKLRGFLKPTGYKPMIILFWFFLIQQFSGIYITLFFAVTFIQDVGTEVNAFTASIFVGLTRFTMSLLNAWLLKKFARRPLVMVSTTGMAICMAVSGLFTLWIKNGTTTLTWVPVVCLLLYVCSSMIGLLTIPWTMTAELFPTEIRGIGHSLSYSMANLLMFFAINERLPRRITRRPVAVRRRVGARLPVRAHLPAGDPRQESGGNRGVLRRWQETYPGHSPSNTNANLQAPDTAL</sequence>
<evidence type="ECO:0000256" key="5">
    <source>
        <dbReference type="ARBA" id="ARBA00023180"/>
    </source>
</evidence>
<dbReference type="EMBL" id="DS233743">
    <property type="protein sequence ID" value="EDS31435.1"/>
    <property type="molecule type" value="Genomic_DNA"/>
</dbReference>
<dbReference type="Gene3D" id="1.20.1250.20">
    <property type="entry name" value="MFS general substrate transporter like domains"/>
    <property type="match status" value="2"/>
</dbReference>
<feature type="transmembrane region" description="Helical" evidence="7">
    <location>
        <begin position="548"/>
        <end position="566"/>
    </location>
</feature>
<dbReference type="InterPro" id="IPR003663">
    <property type="entry name" value="Sugar/inositol_transpt"/>
</dbReference>
<dbReference type="InterPro" id="IPR036259">
    <property type="entry name" value="MFS_trans_sf"/>
</dbReference>
<feature type="transmembrane region" description="Helical" evidence="7">
    <location>
        <begin position="88"/>
        <end position="110"/>
    </location>
</feature>
<keyword evidence="3 7" id="KW-1133">Transmembrane helix</keyword>
<feature type="transmembrane region" description="Helical" evidence="7">
    <location>
        <begin position="162"/>
        <end position="182"/>
    </location>
</feature>
<dbReference type="PANTHER" id="PTHR48021:SF24">
    <property type="entry name" value="MAJOR FACILITATOR SUPERFAMILY (MFS) PROFILE DOMAIN-CONTAINING PROTEIN"/>
    <property type="match status" value="1"/>
</dbReference>
<dbReference type="GO" id="GO:0022857">
    <property type="term" value="F:transmembrane transporter activity"/>
    <property type="evidence" value="ECO:0007669"/>
    <property type="project" value="InterPro"/>
</dbReference>
<organism>
    <name type="scientific">Culex quinquefasciatus</name>
    <name type="common">Southern house mosquito</name>
    <name type="synonym">Culex pungens</name>
    <dbReference type="NCBI Taxonomy" id="7176"/>
    <lineage>
        <taxon>Eukaryota</taxon>
        <taxon>Metazoa</taxon>
        <taxon>Ecdysozoa</taxon>
        <taxon>Arthropoda</taxon>
        <taxon>Hexapoda</taxon>
        <taxon>Insecta</taxon>
        <taxon>Pterygota</taxon>
        <taxon>Neoptera</taxon>
        <taxon>Endopterygota</taxon>
        <taxon>Diptera</taxon>
        <taxon>Nematocera</taxon>
        <taxon>Culicoidea</taxon>
        <taxon>Culicidae</taxon>
        <taxon>Culicinae</taxon>
        <taxon>Culicini</taxon>
        <taxon>Culex</taxon>
        <taxon>Culex</taxon>
    </lineage>
</organism>
<dbReference type="InParanoid" id="B0XK84"/>
<proteinExistence type="predicted"/>
<feature type="transmembrane region" description="Helical" evidence="7">
    <location>
        <begin position="188"/>
        <end position="205"/>
    </location>
</feature>
<accession>B0XK84</accession>
<dbReference type="VEuPathDB" id="VectorBase:CQUJHB004322"/>
<feature type="transmembrane region" description="Helical" evidence="7">
    <location>
        <begin position="130"/>
        <end position="150"/>
    </location>
</feature>
<feature type="transmembrane region" description="Helical" evidence="7">
    <location>
        <begin position="418"/>
        <end position="442"/>
    </location>
</feature>
<keyword evidence="2 7" id="KW-0812">Transmembrane</keyword>
<keyword evidence="9" id="KW-0813">Transport</keyword>
<evidence type="ECO:0000256" key="7">
    <source>
        <dbReference type="SAM" id="Phobius"/>
    </source>
</evidence>
<reference evidence="9" key="1">
    <citation type="submission" date="2007-03" db="EMBL/GenBank/DDBJ databases">
        <title>Annotation of Culex pipiens quinquefasciatus.</title>
        <authorList>
            <consortium name="The Broad Institute Genome Sequencing Platform"/>
            <person name="Atkinson P.W."/>
            <person name="Hemingway J."/>
            <person name="Christensen B.M."/>
            <person name="Higgs S."/>
            <person name="Kodira C."/>
            <person name="Hannick L."/>
            <person name="Megy K."/>
            <person name="O'Leary S."/>
            <person name="Pearson M."/>
            <person name="Haas B.J."/>
            <person name="Mauceli E."/>
            <person name="Wortman J.R."/>
            <person name="Lee N.H."/>
            <person name="Guigo R."/>
            <person name="Stanke M."/>
            <person name="Alvarado L."/>
            <person name="Amedeo P."/>
            <person name="Antoine C.H."/>
            <person name="Arensburger P."/>
            <person name="Bidwell S.L."/>
            <person name="Crawford M."/>
            <person name="Camaro F."/>
            <person name="Devon K."/>
            <person name="Engels R."/>
            <person name="Hammond M."/>
            <person name="Howarth C."/>
            <person name="Koehrsen M."/>
            <person name="Lawson D."/>
            <person name="Montgomery P."/>
            <person name="Nene V."/>
            <person name="Nusbaum C."/>
            <person name="Puiu D."/>
            <person name="Romero-Severson J."/>
            <person name="Severson D.W."/>
            <person name="Shumway M."/>
            <person name="Sisk P."/>
            <person name="Stolte C."/>
            <person name="Zeng Q."/>
            <person name="Eisenstadt E."/>
            <person name="Fraser-Liggett C."/>
            <person name="Strausberg R."/>
            <person name="Galagan J."/>
            <person name="Birren B."/>
            <person name="Collins F.H."/>
        </authorList>
    </citation>
    <scope>NUCLEOTIDE SEQUENCE [LARGE SCALE GENOMIC DNA]</scope>
    <source>
        <strain evidence="9">JHB</strain>
    </source>
</reference>
<dbReference type="STRING" id="7176.B0XK84"/>
<keyword evidence="4 7" id="KW-0472">Membrane</keyword>
<dbReference type="Proteomes" id="UP000002320">
    <property type="component" value="Unassembled WGS sequence"/>
</dbReference>
<dbReference type="VEuPathDB" id="VectorBase:CPIJ019820"/>
<dbReference type="VEuPathDB" id="VectorBase:CQUJHB002257"/>
<reference evidence="10" key="2">
    <citation type="submission" date="2021-02" db="UniProtKB">
        <authorList>
            <consortium name="EnsemblMetazoa"/>
        </authorList>
    </citation>
    <scope>IDENTIFICATION</scope>
    <source>
        <strain evidence="10">JHB</strain>
    </source>
</reference>
<dbReference type="HOGENOM" id="CLU_001265_30_5_1"/>
<evidence type="ECO:0000256" key="6">
    <source>
        <dbReference type="SAM" id="MobiDB-lite"/>
    </source>
</evidence>
<feature type="transmembrane region" description="Helical" evidence="7">
    <location>
        <begin position="510"/>
        <end position="536"/>
    </location>
</feature>
<dbReference type="GO" id="GO:0016020">
    <property type="term" value="C:membrane"/>
    <property type="evidence" value="ECO:0007669"/>
    <property type="project" value="UniProtKB-SubCell"/>
</dbReference>
<feature type="transmembrane region" description="Helical" evidence="7">
    <location>
        <begin position="449"/>
        <end position="468"/>
    </location>
</feature>
<evidence type="ECO:0000313" key="10">
    <source>
        <dbReference type="EnsemblMetazoa" id="CPIJ019820-PA"/>
    </source>
</evidence>
<evidence type="ECO:0000256" key="3">
    <source>
        <dbReference type="ARBA" id="ARBA00022989"/>
    </source>
</evidence>
<feature type="transmembrane region" description="Helical" evidence="7">
    <location>
        <begin position="344"/>
        <end position="368"/>
    </location>
</feature>
<keyword evidence="5" id="KW-0325">Glycoprotein</keyword>
<dbReference type="AlphaFoldDB" id="B0XK84"/>
<dbReference type="PRINTS" id="PR00171">
    <property type="entry name" value="SUGRTRNSPORT"/>
</dbReference>
<evidence type="ECO:0000256" key="2">
    <source>
        <dbReference type="ARBA" id="ARBA00022692"/>
    </source>
</evidence>
<gene>
    <name evidence="10" type="primary">6054082</name>
    <name evidence="9" type="ORF">CpipJ_CPIJ019820</name>
</gene>
<feature type="transmembrane region" description="Helical" evidence="7">
    <location>
        <begin position="217"/>
        <end position="237"/>
    </location>
</feature>
<dbReference type="OMA" id="ESHSAQW"/>
<feature type="compositionally biased region" description="Polar residues" evidence="6">
    <location>
        <begin position="621"/>
        <end position="636"/>
    </location>
</feature>
<dbReference type="OrthoDB" id="6612291at2759"/>
<keyword evidence="9" id="KW-0762">Sugar transport</keyword>
<evidence type="ECO:0000256" key="1">
    <source>
        <dbReference type="ARBA" id="ARBA00004141"/>
    </source>
</evidence>
<dbReference type="KEGG" id="cqu:CpipJ_CPIJ019820"/>
<dbReference type="InterPro" id="IPR020846">
    <property type="entry name" value="MFS_dom"/>
</dbReference>
<feature type="domain" description="Major facilitator superfamily (MFS) profile" evidence="8">
    <location>
        <begin position="90"/>
        <end position="636"/>
    </location>
</feature>